<dbReference type="EMBL" id="QNUK01000092">
    <property type="protein sequence ID" value="KAF5902319.1"/>
    <property type="molecule type" value="Genomic_DNA"/>
</dbReference>
<protein>
    <submittedName>
        <fullName evidence="1">Uncharacterized protein</fullName>
    </submittedName>
</protein>
<dbReference type="AlphaFoldDB" id="A0A8J4UJT2"/>
<dbReference type="Proteomes" id="UP000727407">
    <property type="component" value="Unassembled WGS sequence"/>
</dbReference>
<gene>
    <name evidence="1" type="ORF">DAT39_007929</name>
</gene>
<proteinExistence type="predicted"/>
<sequence length="81" mass="9343">MRKILMDPNWLLIQDCRHGKISKLYCNASPQDQHNIGYEIMDSASFDQKEDNGNFAGSVVDIENVDEDTFLDVMYELLTDQ</sequence>
<feature type="non-terminal residue" evidence="1">
    <location>
        <position position="1"/>
    </location>
</feature>
<evidence type="ECO:0000313" key="2">
    <source>
        <dbReference type="Proteomes" id="UP000727407"/>
    </source>
</evidence>
<comment type="caution">
    <text evidence="1">The sequence shown here is derived from an EMBL/GenBank/DDBJ whole genome shotgun (WGS) entry which is preliminary data.</text>
</comment>
<evidence type="ECO:0000313" key="1">
    <source>
        <dbReference type="EMBL" id="KAF5902319.1"/>
    </source>
</evidence>
<name>A0A8J4UJT2_CLAMG</name>
<keyword evidence="2" id="KW-1185">Reference proteome</keyword>
<reference evidence="1" key="1">
    <citation type="submission" date="2020-07" db="EMBL/GenBank/DDBJ databases">
        <title>Clarias magur genome sequencing, assembly and annotation.</title>
        <authorList>
            <person name="Kushwaha B."/>
            <person name="Kumar R."/>
            <person name="Das P."/>
            <person name="Joshi C.G."/>
            <person name="Kumar D."/>
            <person name="Nagpure N.S."/>
            <person name="Pandey M."/>
            <person name="Agarwal S."/>
            <person name="Srivastava S."/>
            <person name="Singh M."/>
            <person name="Sahoo L."/>
            <person name="Jayasankar P."/>
            <person name="Meher P.K."/>
            <person name="Koringa P.G."/>
            <person name="Iquebal M.A."/>
            <person name="Das S.P."/>
            <person name="Bit A."/>
            <person name="Patnaik S."/>
            <person name="Patel N."/>
            <person name="Shah T.M."/>
            <person name="Hinsu A."/>
            <person name="Jena J.K."/>
        </authorList>
    </citation>
    <scope>NUCLEOTIDE SEQUENCE</scope>
    <source>
        <strain evidence="1">CIFAMagur01</strain>
        <tissue evidence="1">Testis</tissue>
    </source>
</reference>
<accession>A0A8J4UJT2</accession>
<organism evidence="1 2">
    <name type="scientific">Clarias magur</name>
    <name type="common">Asian catfish</name>
    <name type="synonym">Macropteronotus magur</name>
    <dbReference type="NCBI Taxonomy" id="1594786"/>
    <lineage>
        <taxon>Eukaryota</taxon>
        <taxon>Metazoa</taxon>
        <taxon>Chordata</taxon>
        <taxon>Craniata</taxon>
        <taxon>Vertebrata</taxon>
        <taxon>Euteleostomi</taxon>
        <taxon>Actinopterygii</taxon>
        <taxon>Neopterygii</taxon>
        <taxon>Teleostei</taxon>
        <taxon>Ostariophysi</taxon>
        <taxon>Siluriformes</taxon>
        <taxon>Clariidae</taxon>
        <taxon>Clarias</taxon>
    </lineage>
</organism>